<dbReference type="RefSeq" id="WP_346760306.1">
    <property type="nucleotide sequence ID" value="NZ_JAUJEB010000005.1"/>
</dbReference>
<evidence type="ECO:0000313" key="8">
    <source>
        <dbReference type="Proteomes" id="UP001172083"/>
    </source>
</evidence>
<protein>
    <recommendedName>
        <fullName evidence="1">ADP-ribosyl cyclase/cyclic ADP-ribose hydrolase</fullName>
        <ecNumber evidence="1">3.2.2.6</ecNumber>
    </recommendedName>
</protein>
<dbReference type="SMART" id="SM00255">
    <property type="entry name" value="TIR"/>
    <property type="match status" value="1"/>
</dbReference>
<evidence type="ECO:0000256" key="3">
    <source>
        <dbReference type="ARBA" id="ARBA00023027"/>
    </source>
</evidence>
<comment type="catalytic activity">
    <reaction evidence="4">
        <text>NAD(+) + H2O = ADP-D-ribose + nicotinamide + H(+)</text>
        <dbReference type="Rhea" id="RHEA:16301"/>
        <dbReference type="ChEBI" id="CHEBI:15377"/>
        <dbReference type="ChEBI" id="CHEBI:15378"/>
        <dbReference type="ChEBI" id="CHEBI:17154"/>
        <dbReference type="ChEBI" id="CHEBI:57540"/>
        <dbReference type="ChEBI" id="CHEBI:57967"/>
        <dbReference type="EC" id="3.2.2.6"/>
    </reaction>
    <physiologicalReaction direction="left-to-right" evidence="4">
        <dbReference type="Rhea" id="RHEA:16302"/>
    </physiologicalReaction>
</comment>
<dbReference type="InterPro" id="IPR000157">
    <property type="entry name" value="TIR_dom"/>
</dbReference>
<evidence type="ECO:0000313" key="7">
    <source>
        <dbReference type="EMBL" id="MDN5214968.1"/>
    </source>
</evidence>
<dbReference type="Proteomes" id="UP001172083">
    <property type="component" value="Unassembled WGS sequence"/>
</dbReference>
<keyword evidence="2" id="KW-0378">Hydrolase</keyword>
<dbReference type="PANTHER" id="PTHR32009">
    <property type="entry name" value="TMV RESISTANCE PROTEIN N-LIKE"/>
    <property type="match status" value="1"/>
</dbReference>
<dbReference type="EC" id="3.2.2.6" evidence="1"/>
<keyword evidence="5" id="KW-0812">Transmembrane</keyword>
<dbReference type="EMBL" id="JAUJEB010000005">
    <property type="protein sequence ID" value="MDN5214968.1"/>
    <property type="molecule type" value="Genomic_DNA"/>
</dbReference>
<dbReference type="SUPFAM" id="SSF52200">
    <property type="entry name" value="Toll/Interleukin receptor TIR domain"/>
    <property type="match status" value="1"/>
</dbReference>
<evidence type="ECO:0000259" key="6">
    <source>
        <dbReference type="PROSITE" id="PS50104"/>
    </source>
</evidence>
<keyword evidence="3" id="KW-0520">NAD</keyword>
<accession>A0ABT8LF99</accession>
<sequence>MTPNYEYDVFISYAVQDKMFVTELVSHLEKAQVKVWYSGQELRVGSSIEEIIKQGLNKSRCGVTILSKNYFIKDWPQREFHALWGRSDSFIIPVWHNVTDEEVKSFDALLADRWAIKSHHGPDFVSKKIIETIEEKKGNIQLTPLANNKRNKLVARSSGFLVLLFVVIGAWYFMIRDVPSDNLINATIEDRINTFQKKIYEEHQLEMKELAGDTATINQISAYSDRYNALKAHYRNEYYFTTGYHKFNFKKNVEPAIGKEIDLLSPVNRYGFKDPEIYLSDIKPSPYTMNAKYVFINTQPSDYEILDEDKVDDFTYTVEIRYQNYLRYLSVALIYEQSSNGMKYRQTTFQGFLPVETYQFKKQQNDWVFVGLE</sequence>
<name>A0ABT8LF99_9BACT</name>
<comment type="caution">
    <text evidence="7">The sequence shown here is derived from an EMBL/GenBank/DDBJ whole genome shotgun (WGS) entry which is preliminary data.</text>
</comment>
<proteinExistence type="predicted"/>
<evidence type="ECO:0000256" key="5">
    <source>
        <dbReference type="SAM" id="Phobius"/>
    </source>
</evidence>
<gene>
    <name evidence="7" type="ORF">QQ020_23005</name>
</gene>
<dbReference type="PROSITE" id="PS50104">
    <property type="entry name" value="TIR"/>
    <property type="match status" value="1"/>
</dbReference>
<dbReference type="Gene3D" id="3.40.50.10140">
    <property type="entry name" value="Toll/interleukin-1 receptor homology (TIR) domain"/>
    <property type="match status" value="1"/>
</dbReference>
<evidence type="ECO:0000256" key="2">
    <source>
        <dbReference type="ARBA" id="ARBA00022801"/>
    </source>
</evidence>
<dbReference type="PANTHER" id="PTHR32009:SF39">
    <property type="entry name" value="TIR DOMAIN-CONTAINING PROTEIN"/>
    <property type="match status" value="1"/>
</dbReference>
<evidence type="ECO:0000256" key="1">
    <source>
        <dbReference type="ARBA" id="ARBA00011982"/>
    </source>
</evidence>
<feature type="domain" description="TIR" evidence="6">
    <location>
        <begin position="5"/>
        <end position="133"/>
    </location>
</feature>
<dbReference type="Pfam" id="PF13676">
    <property type="entry name" value="TIR_2"/>
    <property type="match status" value="1"/>
</dbReference>
<keyword evidence="8" id="KW-1185">Reference proteome</keyword>
<keyword evidence="5" id="KW-1133">Transmembrane helix</keyword>
<keyword evidence="7" id="KW-0675">Receptor</keyword>
<reference evidence="7" key="1">
    <citation type="submission" date="2023-06" db="EMBL/GenBank/DDBJ databases">
        <title>Genomic of Agaribacillus aureum.</title>
        <authorList>
            <person name="Wang G."/>
        </authorList>
    </citation>
    <scope>NUCLEOTIDE SEQUENCE</scope>
    <source>
        <strain evidence="7">BMA12</strain>
    </source>
</reference>
<organism evidence="7 8">
    <name type="scientific">Agaribacillus aureus</name>
    <dbReference type="NCBI Taxonomy" id="3051825"/>
    <lineage>
        <taxon>Bacteria</taxon>
        <taxon>Pseudomonadati</taxon>
        <taxon>Bacteroidota</taxon>
        <taxon>Cytophagia</taxon>
        <taxon>Cytophagales</taxon>
        <taxon>Splendidivirgaceae</taxon>
        <taxon>Agaribacillus</taxon>
    </lineage>
</organism>
<feature type="transmembrane region" description="Helical" evidence="5">
    <location>
        <begin position="153"/>
        <end position="174"/>
    </location>
</feature>
<evidence type="ECO:0000256" key="4">
    <source>
        <dbReference type="ARBA" id="ARBA00047304"/>
    </source>
</evidence>
<keyword evidence="5" id="KW-0472">Membrane</keyword>
<dbReference type="InterPro" id="IPR035897">
    <property type="entry name" value="Toll_tir_struct_dom_sf"/>
</dbReference>